<dbReference type="Proteomes" id="UP000283474">
    <property type="component" value="Chromosome"/>
</dbReference>
<gene>
    <name evidence="2" type="ORF">CKA81_06670</name>
</gene>
<dbReference type="AlphaFoldDB" id="A0A410GB87"/>
<evidence type="ECO:0000313" key="3">
    <source>
        <dbReference type="Proteomes" id="UP000283474"/>
    </source>
</evidence>
<evidence type="ECO:0000313" key="2">
    <source>
        <dbReference type="EMBL" id="QAA93554.1"/>
    </source>
</evidence>
<feature type="region of interest" description="Disordered" evidence="1">
    <location>
        <begin position="1"/>
        <end position="82"/>
    </location>
</feature>
<evidence type="ECO:0000256" key="1">
    <source>
        <dbReference type="SAM" id="MobiDB-lite"/>
    </source>
</evidence>
<protein>
    <submittedName>
        <fullName evidence="2">Uncharacterized protein</fullName>
    </submittedName>
</protein>
<feature type="compositionally biased region" description="Basic and acidic residues" evidence="1">
    <location>
        <begin position="26"/>
        <end position="35"/>
    </location>
</feature>
<organism evidence="2 3">
    <name type="scientific">Pollutimonas thiosulfatoxidans</name>
    <dbReference type="NCBI Taxonomy" id="2028345"/>
    <lineage>
        <taxon>Bacteria</taxon>
        <taxon>Pseudomonadati</taxon>
        <taxon>Pseudomonadota</taxon>
        <taxon>Betaproteobacteria</taxon>
        <taxon>Burkholderiales</taxon>
        <taxon>Alcaligenaceae</taxon>
        <taxon>Pollutimonas</taxon>
    </lineage>
</organism>
<reference evidence="2 3" key="1">
    <citation type="submission" date="2017-08" db="EMBL/GenBank/DDBJ databases">
        <authorList>
            <person name="Park S.-J."/>
            <person name="Kim H."/>
        </authorList>
    </citation>
    <scope>NUCLEOTIDE SEQUENCE [LARGE SCALE GENOMIC DNA]</scope>
    <source>
        <strain evidence="3">ye3</strain>
    </source>
</reference>
<dbReference type="KEGG" id="pus:CKA81_06670"/>
<name>A0A410GB87_9BURK</name>
<feature type="compositionally biased region" description="Pro residues" evidence="1">
    <location>
        <begin position="39"/>
        <end position="52"/>
    </location>
</feature>
<proteinExistence type="predicted"/>
<sequence length="82" mass="8926">MLDDDSAETAQASQQEAYMQQSASHNRPDRPRDTDINVPPKPGQPLPNPENPDLPGTTPSDPEDPGQGQPIPPEMDTTKPRL</sequence>
<feature type="compositionally biased region" description="Low complexity" evidence="1">
    <location>
        <begin position="8"/>
        <end position="17"/>
    </location>
</feature>
<keyword evidence="3" id="KW-1185">Reference proteome</keyword>
<dbReference type="EMBL" id="CP022987">
    <property type="protein sequence ID" value="QAA93554.1"/>
    <property type="molecule type" value="Genomic_DNA"/>
</dbReference>
<accession>A0A410GB87</accession>